<dbReference type="AlphaFoldDB" id="A0AAV9XGY1"/>
<evidence type="ECO:0000256" key="2">
    <source>
        <dbReference type="SAM" id="Phobius"/>
    </source>
</evidence>
<accession>A0AAV9XGY1</accession>
<proteinExistence type="predicted"/>
<comment type="caution">
    <text evidence="3">The sequence shown here is derived from an EMBL/GenBank/DDBJ whole genome shotgun (WGS) entry which is preliminary data.</text>
</comment>
<feature type="compositionally biased region" description="Basic residues" evidence="1">
    <location>
        <begin position="72"/>
        <end position="83"/>
    </location>
</feature>
<keyword evidence="2" id="KW-0812">Transmembrane</keyword>
<evidence type="ECO:0000313" key="4">
    <source>
        <dbReference type="Proteomes" id="UP001365542"/>
    </source>
</evidence>
<reference evidence="3 4" key="1">
    <citation type="submission" date="2019-10" db="EMBL/GenBank/DDBJ databases">
        <authorList>
            <person name="Palmer J.M."/>
        </authorList>
    </citation>
    <scope>NUCLEOTIDE SEQUENCE [LARGE SCALE GENOMIC DNA]</scope>
    <source>
        <strain evidence="3 4">TWF694</strain>
    </source>
</reference>
<evidence type="ECO:0000256" key="1">
    <source>
        <dbReference type="SAM" id="MobiDB-lite"/>
    </source>
</evidence>
<keyword evidence="4" id="KW-1185">Reference proteome</keyword>
<organism evidence="3 4">
    <name type="scientific">Orbilia ellipsospora</name>
    <dbReference type="NCBI Taxonomy" id="2528407"/>
    <lineage>
        <taxon>Eukaryota</taxon>
        <taxon>Fungi</taxon>
        <taxon>Dikarya</taxon>
        <taxon>Ascomycota</taxon>
        <taxon>Pezizomycotina</taxon>
        <taxon>Orbiliomycetes</taxon>
        <taxon>Orbiliales</taxon>
        <taxon>Orbiliaceae</taxon>
        <taxon>Orbilia</taxon>
    </lineage>
</organism>
<protein>
    <submittedName>
        <fullName evidence="3">Uncharacterized protein</fullName>
    </submittedName>
</protein>
<dbReference type="EMBL" id="JAVHJO010000004">
    <property type="protein sequence ID" value="KAK6540882.1"/>
    <property type="molecule type" value="Genomic_DNA"/>
</dbReference>
<feature type="region of interest" description="Disordered" evidence="1">
    <location>
        <begin position="62"/>
        <end position="99"/>
    </location>
</feature>
<dbReference type="Proteomes" id="UP001365542">
    <property type="component" value="Unassembled WGS sequence"/>
</dbReference>
<keyword evidence="2" id="KW-1133">Transmembrane helix</keyword>
<feature type="transmembrane region" description="Helical" evidence="2">
    <location>
        <begin position="6"/>
        <end position="26"/>
    </location>
</feature>
<keyword evidence="2" id="KW-0472">Membrane</keyword>
<name>A0AAV9XGY1_9PEZI</name>
<gene>
    <name evidence="3" type="ORF">TWF694_008265</name>
</gene>
<feature type="compositionally biased region" description="Basic and acidic residues" evidence="1">
    <location>
        <begin position="84"/>
        <end position="99"/>
    </location>
</feature>
<sequence length="99" mass="11174">MANDLAFLLPMAFIIILVVILFCYLCTRNSRPKNIFAFDGAKAWEDFRFFFTGPAQKTEVVEIRDEESGLPRPKRGTKKGTKKGTKEGTKKVVVEEDTG</sequence>
<evidence type="ECO:0000313" key="3">
    <source>
        <dbReference type="EMBL" id="KAK6540882.1"/>
    </source>
</evidence>